<gene>
    <name evidence="2" type="ORF">P153DRAFT_368136</name>
</gene>
<evidence type="ECO:0000313" key="2">
    <source>
        <dbReference type="EMBL" id="KAF2127502.1"/>
    </source>
</evidence>
<dbReference type="OrthoDB" id="10554874at2759"/>
<keyword evidence="3" id="KW-1185">Reference proteome</keyword>
<dbReference type="GeneID" id="54408872"/>
<organism evidence="2 3">
    <name type="scientific">Dothidotthia symphoricarpi CBS 119687</name>
    <dbReference type="NCBI Taxonomy" id="1392245"/>
    <lineage>
        <taxon>Eukaryota</taxon>
        <taxon>Fungi</taxon>
        <taxon>Dikarya</taxon>
        <taxon>Ascomycota</taxon>
        <taxon>Pezizomycotina</taxon>
        <taxon>Dothideomycetes</taxon>
        <taxon>Pleosporomycetidae</taxon>
        <taxon>Pleosporales</taxon>
        <taxon>Dothidotthiaceae</taxon>
        <taxon>Dothidotthia</taxon>
    </lineage>
</organism>
<protein>
    <submittedName>
        <fullName evidence="2">Uncharacterized protein</fullName>
    </submittedName>
</protein>
<evidence type="ECO:0000313" key="3">
    <source>
        <dbReference type="Proteomes" id="UP000799771"/>
    </source>
</evidence>
<evidence type="ECO:0000256" key="1">
    <source>
        <dbReference type="SAM" id="MobiDB-lite"/>
    </source>
</evidence>
<dbReference type="AlphaFoldDB" id="A0A6A6A6A1"/>
<dbReference type="EMBL" id="ML977510">
    <property type="protein sequence ID" value="KAF2127502.1"/>
    <property type="molecule type" value="Genomic_DNA"/>
</dbReference>
<feature type="region of interest" description="Disordered" evidence="1">
    <location>
        <begin position="36"/>
        <end position="61"/>
    </location>
</feature>
<dbReference type="RefSeq" id="XP_033521891.1">
    <property type="nucleotide sequence ID" value="XM_033668440.1"/>
</dbReference>
<feature type="compositionally biased region" description="Basic and acidic residues" evidence="1">
    <location>
        <begin position="44"/>
        <end position="61"/>
    </location>
</feature>
<accession>A0A6A6A6A1</accession>
<dbReference type="Proteomes" id="UP000799771">
    <property type="component" value="Unassembled WGS sequence"/>
</dbReference>
<reference evidence="2" key="1">
    <citation type="journal article" date="2020" name="Stud. Mycol.">
        <title>101 Dothideomycetes genomes: a test case for predicting lifestyles and emergence of pathogens.</title>
        <authorList>
            <person name="Haridas S."/>
            <person name="Albert R."/>
            <person name="Binder M."/>
            <person name="Bloem J."/>
            <person name="Labutti K."/>
            <person name="Salamov A."/>
            <person name="Andreopoulos B."/>
            <person name="Baker S."/>
            <person name="Barry K."/>
            <person name="Bills G."/>
            <person name="Bluhm B."/>
            <person name="Cannon C."/>
            <person name="Castanera R."/>
            <person name="Culley D."/>
            <person name="Daum C."/>
            <person name="Ezra D."/>
            <person name="Gonzalez J."/>
            <person name="Henrissat B."/>
            <person name="Kuo A."/>
            <person name="Liang C."/>
            <person name="Lipzen A."/>
            <person name="Lutzoni F."/>
            <person name="Magnuson J."/>
            <person name="Mondo S."/>
            <person name="Nolan M."/>
            <person name="Ohm R."/>
            <person name="Pangilinan J."/>
            <person name="Park H.-J."/>
            <person name="Ramirez L."/>
            <person name="Alfaro M."/>
            <person name="Sun H."/>
            <person name="Tritt A."/>
            <person name="Yoshinaga Y."/>
            <person name="Zwiers L.-H."/>
            <person name="Turgeon B."/>
            <person name="Goodwin S."/>
            <person name="Spatafora J."/>
            <person name="Crous P."/>
            <person name="Grigoriev I."/>
        </authorList>
    </citation>
    <scope>NUCLEOTIDE SEQUENCE</scope>
    <source>
        <strain evidence="2">CBS 119687</strain>
    </source>
</reference>
<sequence length="75" mass="8300">MSPPSLTNMSTRSSNDVVSLKSISISASKTSLFRSLFPSKQPKKPAEEKSAETPAMKSERRLVEAEARHAYAVYR</sequence>
<proteinExistence type="predicted"/>
<name>A0A6A6A6A1_9PLEO</name>